<feature type="domain" description="Swiss Army Knife protein DSP-PTPase phosphatase" evidence="2">
    <location>
        <begin position="14"/>
        <end position="95"/>
    </location>
</feature>
<evidence type="ECO:0000259" key="2">
    <source>
        <dbReference type="Pfam" id="PF22784"/>
    </source>
</evidence>
<proteinExistence type="predicted"/>
<dbReference type="SUPFAM" id="SSF52799">
    <property type="entry name" value="(Phosphotyrosine protein) phosphatases II"/>
    <property type="match status" value="1"/>
</dbReference>
<dbReference type="InterPro" id="IPR029021">
    <property type="entry name" value="Prot-tyrosine_phosphatase-like"/>
</dbReference>
<dbReference type="AlphaFoldDB" id="A0A8J5MM39"/>
<dbReference type="InterPro" id="IPR057023">
    <property type="entry name" value="PTP-SAK"/>
</dbReference>
<name>A0A8J5MM39_HOMAM</name>
<accession>A0A8J5MM39</accession>
<sequence>MSKDSVEYISPPWNFSWVVKKEICASARPQTEANVAFLRNEGVDVLVTLSGETMPHHTAHEYFQCHLLHVEEFEDPSMEQINEFISICDKAREEKKAPDEATWNVRLMRPYSIETWEQERAVKKFRDFLAWGHL</sequence>
<dbReference type="GO" id="GO:0016791">
    <property type="term" value="F:phosphatase activity"/>
    <property type="evidence" value="ECO:0007669"/>
    <property type="project" value="UniProtKB-ARBA"/>
</dbReference>
<evidence type="ECO:0000256" key="1">
    <source>
        <dbReference type="ARBA" id="ARBA00022801"/>
    </source>
</evidence>
<dbReference type="Proteomes" id="UP000747542">
    <property type="component" value="Unassembled WGS sequence"/>
</dbReference>
<evidence type="ECO:0000313" key="3">
    <source>
        <dbReference type="EMBL" id="KAG7156469.1"/>
    </source>
</evidence>
<protein>
    <submittedName>
        <fullName evidence="3">Dual specificity protein phosphatase 23-like</fullName>
    </submittedName>
</protein>
<organism evidence="3 4">
    <name type="scientific">Homarus americanus</name>
    <name type="common">American lobster</name>
    <dbReference type="NCBI Taxonomy" id="6706"/>
    <lineage>
        <taxon>Eukaryota</taxon>
        <taxon>Metazoa</taxon>
        <taxon>Ecdysozoa</taxon>
        <taxon>Arthropoda</taxon>
        <taxon>Crustacea</taxon>
        <taxon>Multicrustacea</taxon>
        <taxon>Malacostraca</taxon>
        <taxon>Eumalacostraca</taxon>
        <taxon>Eucarida</taxon>
        <taxon>Decapoda</taxon>
        <taxon>Pleocyemata</taxon>
        <taxon>Astacidea</taxon>
        <taxon>Nephropoidea</taxon>
        <taxon>Nephropidae</taxon>
        <taxon>Homarus</taxon>
    </lineage>
</organism>
<dbReference type="EMBL" id="JAHLQT010039068">
    <property type="protein sequence ID" value="KAG7156469.1"/>
    <property type="molecule type" value="Genomic_DNA"/>
</dbReference>
<keyword evidence="4" id="KW-1185">Reference proteome</keyword>
<reference evidence="3" key="1">
    <citation type="journal article" date="2021" name="Sci. Adv.">
        <title>The American lobster genome reveals insights on longevity, neural, and immune adaptations.</title>
        <authorList>
            <person name="Polinski J.M."/>
            <person name="Zimin A.V."/>
            <person name="Clark K.F."/>
            <person name="Kohn A.B."/>
            <person name="Sadowski N."/>
            <person name="Timp W."/>
            <person name="Ptitsyn A."/>
            <person name="Khanna P."/>
            <person name="Romanova D.Y."/>
            <person name="Williams P."/>
            <person name="Greenwood S.J."/>
            <person name="Moroz L.L."/>
            <person name="Walt D.R."/>
            <person name="Bodnar A.G."/>
        </authorList>
    </citation>
    <scope>NUCLEOTIDE SEQUENCE</scope>
    <source>
        <strain evidence="3">GMGI-L3</strain>
    </source>
</reference>
<evidence type="ECO:0000313" key="4">
    <source>
        <dbReference type="Proteomes" id="UP000747542"/>
    </source>
</evidence>
<gene>
    <name evidence="3" type="primary">Dusp23-L</name>
    <name evidence="3" type="ORF">Hamer_G020550</name>
</gene>
<dbReference type="Pfam" id="PF22784">
    <property type="entry name" value="PTP-SAK"/>
    <property type="match status" value="1"/>
</dbReference>
<dbReference type="Gene3D" id="3.90.190.10">
    <property type="entry name" value="Protein tyrosine phosphatase superfamily"/>
    <property type="match status" value="1"/>
</dbReference>
<keyword evidence="1" id="KW-0378">Hydrolase</keyword>
<comment type="caution">
    <text evidence="3">The sequence shown here is derived from an EMBL/GenBank/DDBJ whole genome shotgun (WGS) entry which is preliminary data.</text>
</comment>